<evidence type="ECO:0000256" key="2">
    <source>
        <dbReference type="ARBA" id="ARBA00019841"/>
    </source>
</evidence>
<dbReference type="GO" id="GO:0008409">
    <property type="term" value="F:5'-3' exonuclease activity"/>
    <property type="evidence" value="ECO:0007669"/>
    <property type="project" value="InterPro"/>
</dbReference>
<keyword evidence="11" id="KW-1185">Reference proteome</keyword>
<dbReference type="InterPro" id="IPR001667">
    <property type="entry name" value="DDH_dom"/>
</dbReference>
<dbReference type="FunFam" id="3.90.1640.30:FF:000001">
    <property type="entry name" value="Single-stranded-DNA-specific exonuclease RecJ"/>
    <property type="match status" value="1"/>
</dbReference>
<dbReference type="OrthoDB" id="9809852at2"/>
<reference evidence="10 11" key="1">
    <citation type="submission" date="2018-04" db="EMBL/GenBank/DDBJ databases">
        <title>Thalassorhabdus spongiae gen. nov., sp. nov., isolated from a marine sponge in South-West Iceland.</title>
        <authorList>
            <person name="Knobloch S."/>
            <person name="Daussin A."/>
            <person name="Johannsson R."/>
            <person name="Marteinsson V.T."/>
        </authorList>
    </citation>
    <scope>NUCLEOTIDE SEQUENCE [LARGE SCALE GENOMIC DNA]</scope>
    <source>
        <strain evidence="10 11">Hp12</strain>
    </source>
</reference>
<proteinExistence type="inferred from homology"/>
<evidence type="ECO:0000256" key="1">
    <source>
        <dbReference type="ARBA" id="ARBA00005915"/>
    </source>
</evidence>
<comment type="similarity">
    <text evidence="1">Belongs to the RecJ family.</text>
</comment>
<keyword evidence="5 10" id="KW-0269">Exonuclease</keyword>
<dbReference type="PANTHER" id="PTHR30255:SF2">
    <property type="entry name" value="SINGLE-STRANDED-DNA-SPECIFIC EXONUCLEASE RECJ"/>
    <property type="match status" value="1"/>
</dbReference>
<evidence type="ECO:0000256" key="5">
    <source>
        <dbReference type="ARBA" id="ARBA00022839"/>
    </source>
</evidence>
<feature type="domain" description="DDH" evidence="7">
    <location>
        <begin position="70"/>
        <end position="230"/>
    </location>
</feature>
<evidence type="ECO:0000259" key="7">
    <source>
        <dbReference type="Pfam" id="PF01368"/>
    </source>
</evidence>
<dbReference type="GO" id="GO:0006310">
    <property type="term" value="P:DNA recombination"/>
    <property type="evidence" value="ECO:0007669"/>
    <property type="project" value="InterPro"/>
</dbReference>
<dbReference type="RefSeq" id="WP_116688753.1">
    <property type="nucleotide sequence ID" value="NZ_CAWNYD010000011.1"/>
</dbReference>
<dbReference type="Gene3D" id="3.10.310.30">
    <property type="match status" value="1"/>
</dbReference>
<feature type="domain" description="DHHA1" evidence="8">
    <location>
        <begin position="356"/>
        <end position="450"/>
    </location>
</feature>
<dbReference type="AlphaFoldDB" id="A0A2V1GSH4"/>
<name>A0A2V1GSH4_9GAMM</name>
<evidence type="ECO:0000256" key="3">
    <source>
        <dbReference type="ARBA" id="ARBA00022722"/>
    </source>
</evidence>
<evidence type="ECO:0000313" key="11">
    <source>
        <dbReference type="Proteomes" id="UP000244906"/>
    </source>
</evidence>
<evidence type="ECO:0000259" key="9">
    <source>
        <dbReference type="Pfam" id="PF17768"/>
    </source>
</evidence>
<keyword evidence="3" id="KW-0540">Nuclease</keyword>
<dbReference type="GO" id="GO:0006281">
    <property type="term" value="P:DNA repair"/>
    <property type="evidence" value="ECO:0007669"/>
    <property type="project" value="InterPro"/>
</dbReference>
<dbReference type="InterPro" id="IPR003156">
    <property type="entry name" value="DHHA1_dom"/>
</dbReference>
<evidence type="ECO:0000256" key="6">
    <source>
        <dbReference type="SAM" id="Coils"/>
    </source>
</evidence>
<dbReference type="Pfam" id="PF02272">
    <property type="entry name" value="DHHA1"/>
    <property type="match status" value="1"/>
</dbReference>
<protein>
    <recommendedName>
        <fullName evidence="2">Single-stranded-DNA-specific exonuclease RecJ</fullName>
    </recommendedName>
</protein>
<dbReference type="Pfam" id="PF01368">
    <property type="entry name" value="DHH"/>
    <property type="match status" value="1"/>
</dbReference>
<feature type="coiled-coil region" evidence="6">
    <location>
        <begin position="305"/>
        <end position="350"/>
    </location>
</feature>
<feature type="domain" description="RecJ OB" evidence="9">
    <location>
        <begin position="466"/>
        <end position="568"/>
    </location>
</feature>
<dbReference type="SUPFAM" id="SSF64182">
    <property type="entry name" value="DHH phosphoesterases"/>
    <property type="match status" value="1"/>
</dbReference>
<evidence type="ECO:0000313" key="10">
    <source>
        <dbReference type="EMBL" id="PVZ64998.1"/>
    </source>
</evidence>
<gene>
    <name evidence="10" type="primary">recJ</name>
    <name evidence="10" type="ORF">DC094_19255</name>
</gene>
<keyword evidence="6" id="KW-0175">Coiled coil</keyword>
<evidence type="ECO:0000256" key="4">
    <source>
        <dbReference type="ARBA" id="ARBA00022801"/>
    </source>
</evidence>
<dbReference type="NCBIfam" id="TIGR00644">
    <property type="entry name" value="recJ"/>
    <property type="match status" value="1"/>
</dbReference>
<dbReference type="EMBL" id="QDDL01000011">
    <property type="protein sequence ID" value="PVZ64998.1"/>
    <property type="molecule type" value="Genomic_DNA"/>
</dbReference>
<comment type="caution">
    <text evidence="10">The sequence shown here is derived from an EMBL/GenBank/DDBJ whole genome shotgun (WGS) entry which is preliminary data.</text>
</comment>
<sequence length="574" mass="63518">MSFEISQRSCPAGHLDDQLPMFLQRIYLSRGILHPDQLDMQMSALEPPHSLKEIEPAIALLRRAIRSHQRILIVGDYDADGACSTAVALLGLKAMGAVNVDYLVPNRFETGYGLCPEIVEQGIAKFAPDLIITVDNGISSIEGAKAAKAAGVALLITDHHLAGEQLPEADAIVNPNQPECRFPDKALCGCGVMFYILLALRTELRRRGWFNDQLPEPNMGHLLDLVALATVADVVPLSHNNRILVQQGLARIRAGRSRPGITALLELANRNPQRLVASDLGFAVAPRLNAAGRLEDMSLGIRCLLTDSVAEARQLAQQLDQLNDERRHLEQEMQQQARLWLEELDQLKQKKIPRAICLYRSDWHQGVIGILASRIKDIYHRPVIAFADGGDGMIRGSARSVAKVHIRDAIESVTTKHPHLLKSFGGHAMAAGLSLKAEHLPAFELAFIEEVENRLAEKDCLGVYETDGPLAGVEMTLDTAKMLRNGGPWGQGFAEPSFHGLFWVDSWRVVGEKHWKLTLISIDGGEAIDAIWFSPDAKWTPQQGNRLELVYRLDVNEFRQREAVQIMVVKGRLG</sequence>
<dbReference type="InterPro" id="IPR041122">
    <property type="entry name" value="RecJ_OB"/>
</dbReference>
<dbReference type="InterPro" id="IPR051673">
    <property type="entry name" value="SSDNA_exonuclease_RecJ"/>
</dbReference>
<dbReference type="PANTHER" id="PTHR30255">
    <property type="entry name" value="SINGLE-STRANDED-DNA-SPECIFIC EXONUCLEASE RECJ"/>
    <property type="match status" value="1"/>
</dbReference>
<keyword evidence="4" id="KW-0378">Hydrolase</keyword>
<dbReference type="GO" id="GO:0003676">
    <property type="term" value="F:nucleic acid binding"/>
    <property type="evidence" value="ECO:0007669"/>
    <property type="project" value="InterPro"/>
</dbReference>
<dbReference type="InterPro" id="IPR004610">
    <property type="entry name" value="RecJ"/>
</dbReference>
<dbReference type="Proteomes" id="UP000244906">
    <property type="component" value="Unassembled WGS sequence"/>
</dbReference>
<evidence type="ECO:0000259" key="8">
    <source>
        <dbReference type="Pfam" id="PF02272"/>
    </source>
</evidence>
<accession>A0A2V1GSH4</accession>
<dbReference type="Gene3D" id="3.90.1640.30">
    <property type="match status" value="1"/>
</dbReference>
<dbReference type="InterPro" id="IPR038763">
    <property type="entry name" value="DHH_sf"/>
</dbReference>
<organism evidence="10 11">
    <name type="scientific">Pelagibaculum spongiae</name>
    <dbReference type="NCBI Taxonomy" id="2080658"/>
    <lineage>
        <taxon>Bacteria</taxon>
        <taxon>Pseudomonadati</taxon>
        <taxon>Pseudomonadota</taxon>
        <taxon>Gammaproteobacteria</taxon>
        <taxon>Oceanospirillales</taxon>
        <taxon>Pelagibaculum</taxon>
    </lineage>
</organism>
<dbReference type="Pfam" id="PF17768">
    <property type="entry name" value="RecJ_OB"/>
    <property type="match status" value="1"/>
</dbReference>